<evidence type="ECO:0000256" key="3">
    <source>
        <dbReference type="ARBA" id="ARBA00022723"/>
    </source>
</evidence>
<dbReference type="PANTHER" id="PTHR10209">
    <property type="entry name" value="OXIDOREDUCTASE, 2OG-FE II OXYGENASE FAMILY PROTEIN"/>
    <property type="match status" value="1"/>
</dbReference>
<evidence type="ECO:0000259" key="7">
    <source>
        <dbReference type="PROSITE" id="PS51471"/>
    </source>
</evidence>
<evidence type="ECO:0000256" key="6">
    <source>
        <dbReference type="RuleBase" id="RU003682"/>
    </source>
</evidence>
<dbReference type="eggNOG" id="KOG0143">
    <property type="taxonomic scope" value="Eukaryota"/>
</dbReference>
<proteinExistence type="inferred from homology"/>
<evidence type="ECO:0000256" key="4">
    <source>
        <dbReference type="ARBA" id="ARBA00023002"/>
    </source>
</evidence>
<dbReference type="Pfam" id="PF14226">
    <property type="entry name" value="DIOX_N"/>
    <property type="match status" value="1"/>
</dbReference>
<dbReference type="Gramene" id="KFK31253">
    <property type="protein sequence ID" value="KFK31253"/>
    <property type="gene ID" value="AALP_AA6G088500"/>
</dbReference>
<reference evidence="9" key="1">
    <citation type="journal article" date="2015" name="Nat. Plants">
        <title>Genome expansion of Arabis alpina linked with retrotransposition and reduced symmetric DNA methylation.</title>
        <authorList>
            <person name="Willing E.M."/>
            <person name="Rawat V."/>
            <person name="Mandakova T."/>
            <person name="Maumus F."/>
            <person name="James G.V."/>
            <person name="Nordstroem K.J."/>
            <person name="Becker C."/>
            <person name="Warthmann N."/>
            <person name="Chica C."/>
            <person name="Szarzynska B."/>
            <person name="Zytnicki M."/>
            <person name="Albani M.C."/>
            <person name="Kiefer C."/>
            <person name="Bergonzi S."/>
            <person name="Castaings L."/>
            <person name="Mateos J.L."/>
            <person name="Berns M.C."/>
            <person name="Bujdoso N."/>
            <person name="Piofczyk T."/>
            <person name="de Lorenzo L."/>
            <person name="Barrero-Sicilia C."/>
            <person name="Mateos I."/>
            <person name="Piednoel M."/>
            <person name="Hagmann J."/>
            <person name="Chen-Min-Tao R."/>
            <person name="Iglesias-Fernandez R."/>
            <person name="Schuster S.C."/>
            <person name="Alonso-Blanco C."/>
            <person name="Roudier F."/>
            <person name="Carbonero P."/>
            <person name="Paz-Ares J."/>
            <person name="Davis S.J."/>
            <person name="Pecinka A."/>
            <person name="Quesneville H."/>
            <person name="Colot V."/>
            <person name="Lysak M.A."/>
            <person name="Weigel D."/>
            <person name="Coupland G."/>
            <person name="Schneeberger K."/>
        </authorList>
    </citation>
    <scope>NUCLEOTIDE SEQUENCE [LARGE SCALE GENOMIC DNA]</scope>
    <source>
        <strain evidence="9">cv. Pajares</strain>
    </source>
</reference>
<dbReference type="PANTHER" id="PTHR10209:SF811">
    <property type="entry name" value="2-OXOGLUTARATE (2OG) AND FE(II)-DEPENDENT OXYGENASE SUPERFAMILY PROTEIN"/>
    <property type="match status" value="1"/>
</dbReference>
<gene>
    <name evidence="8" type="ordered locus">AALP_Aa6g088500</name>
</gene>
<evidence type="ECO:0000256" key="2">
    <source>
        <dbReference type="ARBA" id="ARBA00008056"/>
    </source>
</evidence>
<dbReference type="InterPro" id="IPR005123">
    <property type="entry name" value="Oxoglu/Fe-dep_dioxygenase_dom"/>
</dbReference>
<accession>A0A087GN01</accession>
<evidence type="ECO:0000256" key="1">
    <source>
        <dbReference type="ARBA" id="ARBA00001962"/>
    </source>
</evidence>
<organism evidence="8 9">
    <name type="scientific">Arabis alpina</name>
    <name type="common">Alpine rock-cress</name>
    <dbReference type="NCBI Taxonomy" id="50452"/>
    <lineage>
        <taxon>Eukaryota</taxon>
        <taxon>Viridiplantae</taxon>
        <taxon>Streptophyta</taxon>
        <taxon>Embryophyta</taxon>
        <taxon>Tracheophyta</taxon>
        <taxon>Spermatophyta</taxon>
        <taxon>Magnoliopsida</taxon>
        <taxon>eudicotyledons</taxon>
        <taxon>Gunneridae</taxon>
        <taxon>Pentapetalae</taxon>
        <taxon>rosids</taxon>
        <taxon>malvids</taxon>
        <taxon>Brassicales</taxon>
        <taxon>Brassicaceae</taxon>
        <taxon>Arabideae</taxon>
        <taxon>Arabis</taxon>
    </lineage>
</organism>
<evidence type="ECO:0000313" key="8">
    <source>
        <dbReference type="EMBL" id="KFK31253.1"/>
    </source>
</evidence>
<dbReference type="Proteomes" id="UP000029120">
    <property type="component" value="Chromosome 6"/>
</dbReference>
<keyword evidence="4 6" id="KW-0560">Oxidoreductase</keyword>
<keyword evidence="5 6" id="KW-0408">Iron</keyword>
<dbReference type="InterPro" id="IPR044861">
    <property type="entry name" value="IPNS-like_FE2OG_OXY"/>
</dbReference>
<dbReference type="GO" id="GO:0051213">
    <property type="term" value="F:dioxygenase activity"/>
    <property type="evidence" value="ECO:0007669"/>
    <property type="project" value="UniProtKB-ARBA"/>
</dbReference>
<dbReference type="Pfam" id="PF03171">
    <property type="entry name" value="2OG-FeII_Oxy"/>
    <property type="match status" value="1"/>
</dbReference>
<dbReference type="FunFam" id="2.60.120.330:FF:000005">
    <property type="entry name" value="1-aminocyclopropane-1-carboxylate oxidase homolog 1"/>
    <property type="match status" value="1"/>
</dbReference>
<dbReference type="OMA" id="CSGVHGL"/>
<keyword evidence="9" id="KW-1185">Reference proteome</keyword>
<dbReference type="Gene3D" id="2.60.120.330">
    <property type="entry name" value="B-lactam Antibiotic, Isopenicillin N Synthase, Chain"/>
    <property type="match status" value="1"/>
</dbReference>
<comment type="similarity">
    <text evidence="2 6">Belongs to the iron/ascorbate-dependent oxidoreductase family.</text>
</comment>
<evidence type="ECO:0000256" key="5">
    <source>
        <dbReference type="ARBA" id="ARBA00023004"/>
    </source>
</evidence>
<keyword evidence="3 6" id="KW-0479">Metal-binding</keyword>
<protein>
    <recommendedName>
        <fullName evidence="7">Fe2OG dioxygenase domain-containing protein</fullName>
    </recommendedName>
</protein>
<evidence type="ECO:0000313" key="9">
    <source>
        <dbReference type="Proteomes" id="UP000029120"/>
    </source>
</evidence>
<dbReference type="OrthoDB" id="288590at2759"/>
<dbReference type="EMBL" id="CM002874">
    <property type="protein sequence ID" value="KFK31253.1"/>
    <property type="molecule type" value="Genomic_DNA"/>
</dbReference>
<dbReference type="InterPro" id="IPR026992">
    <property type="entry name" value="DIOX_N"/>
</dbReference>
<sequence>MEATTYDRASELKAFDDMKVGVKGLVDTGITQIPRIFHHPHLNITLNPNPLLSSKKMMIPTIDLQGGLFDSTVTRESVIVKIREAVENFGFFQAINHGIPLDLLEKMKDGVRGFHEQDSEVRKKFYSRDNTKTVRYNSNFDLYSSPSTNWRDTLSCFMFPDLPKAEELPEICGEIMLEYSKGVMKLAELIFELLSEALGLNPNHLKEMDCTKGLFMLSHYYPPCPEPDRTFGTSQHSDRSFLTILLQDHIGGLQVLHDDYWVDVPPVSGALLVNLGDILQLISNDKFVSVEHRVLANRGEKPRISVASFFVHPLPSLRVYGPIEELLSEENPPKYRDTTITEYTSQYMARGLDGNSVLLHYKI</sequence>
<comment type="cofactor">
    <cofactor evidence="1">
        <name>Fe cation</name>
        <dbReference type="ChEBI" id="CHEBI:24875"/>
    </cofactor>
</comment>
<feature type="domain" description="Fe2OG dioxygenase" evidence="7">
    <location>
        <begin position="212"/>
        <end position="313"/>
    </location>
</feature>
<dbReference type="GO" id="GO:0046872">
    <property type="term" value="F:metal ion binding"/>
    <property type="evidence" value="ECO:0007669"/>
    <property type="project" value="UniProtKB-KW"/>
</dbReference>
<dbReference type="PROSITE" id="PS51471">
    <property type="entry name" value="FE2OG_OXY"/>
    <property type="match status" value="1"/>
</dbReference>
<dbReference type="InterPro" id="IPR027443">
    <property type="entry name" value="IPNS-like_sf"/>
</dbReference>
<dbReference type="SUPFAM" id="SSF51197">
    <property type="entry name" value="Clavaminate synthase-like"/>
    <property type="match status" value="1"/>
</dbReference>
<name>A0A087GN01_ARAAL</name>
<dbReference type="AlphaFoldDB" id="A0A087GN01"/>